<dbReference type="InterPro" id="IPR008920">
    <property type="entry name" value="TF_FadR/GntR_C"/>
</dbReference>
<dbReference type="InterPro" id="IPR011711">
    <property type="entry name" value="GntR_C"/>
</dbReference>
<dbReference type="Gene3D" id="1.10.10.10">
    <property type="entry name" value="Winged helix-like DNA-binding domain superfamily/Winged helix DNA-binding domain"/>
    <property type="match status" value="1"/>
</dbReference>
<dbReference type="SUPFAM" id="SSF46785">
    <property type="entry name" value="Winged helix' DNA-binding domain"/>
    <property type="match status" value="1"/>
</dbReference>
<evidence type="ECO:0000259" key="4">
    <source>
        <dbReference type="PROSITE" id="PS50949"/>
    </source>
</evidence>
<dbReference type="PANTHER" id="PTHR43537:SF5">
    <property type="entry name" value="UXU OPERON TRANSCRIPTIONAL REGULATOR"/>
    <property type="match status" value="1"/>
</dbReference>
<accession>A0ABQ0RKZ9</accession>
<keyword evidence="3" id="KW-0804">Transcription</keyword>
<dbReference type="SUPFAM" id="SSF48008">
    <property type="entry name" value="GntR ligand-binding domain-like"/>
    <property type="match status" value="1"/>
</dbReference>
<evidence type="ECO:0000256" key="2">
    <source>
        <dbReference type="ARBA" id="ARBA00023125"/>
    </source>
</evidence>
<keyword evidence="6" id="KW-1185">Reference proteome</keyword>
<comment type="caution">
    <text evidence="5">The sequence shown here is derived from an EMBL/GenBank/DDBJ whole genome shotgun (WGS) entry which is preliminary data.</text>
</comment>
<dbReference type="RefSeq" id="WP_141357348.1">
    <property type="nucleotide sequence ID" value="NZ_BAAAWM010000001.1"/>
</dbReference>
<gene>
    <name evidence="5" type="ORF">ANI01nite_16810</name>
</gene>
<reference evidence="5 6" key="1">
    <citation type="submission" date="2019-06" db="EMBL/GenBank/DDBJ databases">
        <title>Whole genome shotgun sequence of Glutamicibacter nicotianae NBRC 14234.</title>
        <authorList>
            <person name="Hosoyama A."/>
            <person name="Uohara A."/>
            <person name="Ohji S."/>
            <person name="Ichikawa N."/>
        </authorList>
    </citation>
    <scope>NUCLEOTIDE SEQUENCE [LARGE SCALE GENOMIC DNA]</scope>
    <source>
        <strain evidence="5 6">NBRC 14234</strain>
    </source>
</reference>
<keyword evidence="2" id="KW-0238">DNA-binding</keyword>
<sequence length="227" mass="24537">MTASQAQAESKRGRSKADLAYDYLREQVLGGTLAPRQRVLAGPIAAQLQISAVPVREAIHRLAAEGLLQIERNVGARVAELDERAYREGMEALAVLDGSATALAAGALGGAALERAEQLNEQLAALLGDFDPAEYTRLNTLFHAVLHAGCPNARLRELVEAEWRKFSALHAAERAVDAARARTAVDEHRELLRLIRDGAPAARVEQAAREHVLASLQARTGFASRLR</sequence>
<dbReference type="Pfam" id="PF00392">
    <property type="entry name" value="GntR"/>
    <property type="match status" value="1"/>
</dbReference>
<dbReference type="PROSITE" id="PS50949">
    <property type="entry name" value="HTH_GNTR"/>
    <property type="match status" value="1"/>
</dbReference>
<dbReference type="SMART" id="SM00895">
    <property type="entry name" value="FCD"/>
    <property type="match status" value="1"/>
</dbReference>
<dbReference type="Pfam" id="PF07729">
    <property type="entry name" value="FCD"/>
    <property type="match status" value="1"/>
</dbReference>
<dbReference type="InterPro" id="IPR036390">
    <property type="entry name" value="WH_DNA-bd_sf"/>
</dbReference>
<organism evidence="5 6">
    <name type="scientific">Glutamicibacter nicotianae</name>
    <name type="common">Arthrobacter nicotianae</name>
    <dbReference type="NCBI Taxonomy" id="37929"/>
    <lineage>
        <taxon>Bacteria</taxon>
        <taxon>Bacillati</taxon>
        <taxon>Actinomycetota</taxon>
        <taxon>Actinomycetes</taxon>
        <taxon>Micrococcales</taxon>
        <taxon>Micrococcaceae</taxon>
        <taxon>Glutamicibacter</taxon>
    </lineage>
</organism>
<evidence type="ECO:0000256" key="3">
    <source>
        <dbReference type="ARBA" id="ARBA00023163"/>
    </source>
</evidence>
<feature type="domain" description="HTH gntR-type" evidence="4">
    <location>
        <begin position="14"/>
        <end position="81"/>
    </location>
</feature>
<dbReference type="InterPro" id="IPR036388">
    <property type="entry name" value="WH-like_DNA-bd_sf"/>
</dbReference>
<dbReference type="SMART" id="SM00345">
    <property type="entry name" value="HTH_GNTR"/>
    <property type="match status" value="1"/>
</dbReference>
<dbReference type="EMBL" id="BJNE01000005">
    <property type="protein sequence ID" value="GEC12478.1"/>
    <property type="molecule type" value="Genomic_DNA"/>
</dbReference>
<name>A0ABQ0RKZ9_GLUNI</name>
<keyword evidence="1" id="KW-0805">Transcription regulation</keyword>
<dbReference type="Proteomes" id="UP000316242">
    <property type="component" value="Unassembled WGS sequence"/>
</dbReference>
<proteinExistence type="predicted"/>
<protein>
    <submittedName>
        <fullName evidence="5">GntR family transcriptional regulator</fullName>
    </submittedName>
</protein>
<dbReference type="Gene3D" id="1.20.120.530">
    <property type="entry name" value="GntR ligand-binding domain-like"/>
    <property type="match status" value="1"/>
</dbReference>
<dbReference type="PANTHER" id="PTHR43537">
    <property type="entry name" value="TRANSCRIPTIONAL REGULATOR, GNTR FAMILY"/>
    <property type="match status" value="1"/>
</dbReference>
<evidence type="ECO:0000313" key="6">
    <source>
        <dbReference type="Proteomes" id="UP000316242"/>
    </source>
</evidence>
<evidence type="ECO:0000256" key="1">
    <source>
        <dbReference type="ARBA" id="ARBA00023015"/>
    </source>
</evidence>
<evidence type="ECO:0000313" key="5">
    <source>
        <dbReference type="EMBL" id="GEC12478.1"/>
    </source>
</evidence>
<dbReference type="InterPro" id="IPR000524">
    <property type="entry name" value="Tscrpt_reg_HTH_GntR"/>
</dbReference>